<dbReference type="Proteomes" id="UP000248536">
    <property type="component" value="Chromosome"/>
</dbReference>
<dbReference type="KEGG" id="spon:HME9304_03035"/>
<sequence>MVFNIEFVNNVNYNSFIENYNHSIKDHKTAQTPLYNKI</sequence>
<dbReference type="AlphaFoldDB" id="A0A2Z4LWF3"/>
<proteinExistence type="predicted"/>
<protein>
    <submittedName>
        <fullName evidence="1">Uncharacterized protein</fullName>
    </submittedName>
</protein>
<organism evidence="1 2">
    <name type="scientific">Flagellimonas maritima</name>
    <dbReference type="NCBI Taxonomy" id="1383885"/>
    <lineage>
        <taxon>Bacteria</taxon>
        <taxon>Pseudomonadati</taxon>
        <taxon>Bacteroidota</taxon>
        <taxon>Flavobacteriia</taxon>
        <taxon>Flavobacteriales</taxon>
        <taxon>Flavobacteriaceae</taxon>
        <taxon>Flagellimonas</taxon>
    </lineage>
</organism>
<gene>
    <name evidence="1" type="ORF">HME9304_03035</name>
</gene>
<evidence type="ECO:0000313" key="1">
    <source>
        <dbReference type="EMBL" id="AWX46003.1"/>
    </source>
</evidence>
<evidence type="ECO:0000313" key="2">
    <source>
        <dbReference type="Proteomes" id="UP000248536"/>
    </source>
</evidence>
<accession>A0A2Z4LWF3</accession>
<dbReference type="EMBL" id="CP030104">
    <property type="protein sequence ID" value="AWX46003.1"/>
    <property type="molecule type" value="Genomic_DNA"/>
</dbReference>
<reference evidence="1 2" key="1">
    <citation type="submission" date="2018-06" db="EMBL/GenBank/DDBJ databases">
        <title>Spongiibacterium sp. HME9304 Genome sequencing and assembly.</title>
        <authorList>
            <person name="Kang H."/>
            <person name="Kim H."/>
            <person name="Joh K."/>
        </authorList>
    </citation>
    <scope>NUCLEOTIDE SEQUENCE [LARGE SCALE GENOMIC DNA]</scope>
    <source>
        <strain evidence="1 2">HME9304</strain>
    </source>
</reference>
<name>A0A2Z4LWF3_9FLAO</name>
<keyword evidence="2" id="KW-1185">Reference proteome</keyword>